<dbReference type="InterPro" id="IPR002942">
    <property type="entry name" value="S4_RNA-bd"/>
</dbReference>
<proteinExistence type="inferred from homology"/>
<dbReference type="Gene3D" id="3.10.290.10">
    <property type="entry name" value="RNA-binding S4 domain"/>
    <property type="match status" value="1"/>
</dbReference>
<dbReference type="OrthoDB" id="9807213at2"/>
<dbReference type="InterPro" id="IPR036986">
    <property type="entry name" value="S4_RNA-bd_sf"/>
</dbReference>
<dbReference type="InterPro" id="IPR000748">
    <property type="entry name" value="PsdUridine_synth_RsuA/RluB/E/F"/>
</dbReference>
<dbReference type="PANTHER" id="PTHR47683:SF2">
    <property type="entry name" value="RNA-BINDING S4 DOMAIN-CONTAINING PROTEIN"/>
    <property type="match status" value="1"/>
</dbReference>
<evidence type="ECO:0000313" key="10">
    <source>
        <dbReference type="Proteomes" id="UP000243077"/>
    </source>
</evidence>
<dbReference type="CDD" id="cd02870">
    <property type="entry name" value="PseudoU_synth_RsuA_like"/>
    <property type="match status" value="1"/>
</dbReference>
<keyword evidence="4 6" id="KW-0413">Isomerase</keyword>
<dbReference type="GO" id="GO:0000455">
    <property type="term" value="P:enzyme-directed rRNA pseudouridine synthesis"/>
    <property type="evidence" value="ECO:0007669"/>
    <property type="project" value="UniProtKB-ARBA"/>
</dbReference>
<dbReference type="FunFam" id="3.10.290.10:FF:000003">
    <property type="entry name" value="Pseudouridine synthase"/>
    <property type="match status" value="1"/>
</dbReference>
<dbReference type="InterPro" id="IPR006145">
    <property type="entry name" value="PsdUridine_synth_RsuA/RluA"/>
</dbReference>
<dbReference type="InterPro" id="IPR020094">
    <property type="entry name" value="TruA/RsuA/RluB/E/F_N"/>
</dbReference>
<protein>
    <recommendedName>
        <fullName evidence="6">Pseudouridine synthase</fullName>
        <ecNumber evidence="6">5.4.99.-</ecNumber>
    </recommendedName>
</protein>
<dbReference type="NCBIfam" id="TIGR00093">
    <property type="entry name" value="pseudouridine synthase"/>
    <property type="match status" value="1"/>
</dbReference>
<evidence type="ECO:0000256" key="1">
    <source>
        <dbReference type="ARBA" id="ARBA00000073"/>
    </source>
</evidence>
<comment type="catalytic activity">
    <reaction evidence="1">
        <text>a uridine in RNA = a pseudouridine in RNA</text>
        <dbReference type="Rhea" id="RHEA:48348"/>
        <dbReference type="Rhea" id="RHEA-COMP:12068"/>
        <dbReference type="Rhea" id="RHEA-COMP:12069"/>
        <dbReference type="ChEBI" id="CHEBI:65314"/>
        <dbReference type="ChEBI" id="CHEBI:65315"/>
    </reaction>
</comment>
<evidence type="ECO:0000313" key="9">
    <source>
        <dbReference type="EMBL" id="AVG24132.1"/>
    </source>
</evidence>
<dbReference type="RefSeq" id="WP_104913655.1">
    <property type="nucleotide sequence ID" value="NZ_CP026923.1"/>
</dbReference>
<gene>
    <name evidence="9" type="ORF">C3B54_111173</name>
</gene>
<keyword evidence="10" id="KW-1185">Reference proteome</keyword>
<dbReference type="GO" id="GO:0005829">
    <property type="term" value="C:cytosol"/>
    <property type="evidence" value="ECO:0007669"/>
    <property type="project" value="UniProtKB-ARBA"/>
</dbReference>
<dbReference type="Pfam" id="PF00849">
    <property type="entry name" value="PseudoU_synth_2"/>
    <property type="match status" value="1"/>
</dbReference>
<evidence type="ECO:0000259" key="8">
    <source>
        <dbReference type="SMART" id="SM00363"/>
    </source>
</evidence>
<name>A0A2L2BRA1_9MICO</name>
<dbReference type="InterPro" id="IPR018496">
    <property type="entry name" value="PsdUridine_synth_RsuA/RluB_CS"/>
</dbReference>
<dbReference type="AlphaFoldDB" id="A0A2L2BRA1"/>
<dbReference type="InterPro" id="IPR042092">
    <property type="entry name" value="PsdUridine_s_RsuA/RluB/E/F_cat"/>
</dbReference>
<dbReference type="EC" id="5.4.99.-" evidence="6"/>
<dbReference type="InterPro" id="IPR020103">
    <property type="entry name" value="PsdUridine_synth_cat_dom_sf"/>
</dbReference>
<dbReference type="GO" id="GO:0120159">
    <property type="term" value="F:rRNA pseudouridine synthase activity"/>
    <property type="evidence" value="ECO:0007669"/>
    <property type="project" value="UniProtKB-ARBA"/>
</dbReference>
<dbReference type="Proteomes" id="UP000243077">
    <property type="component" value="Chromosome"/>
</dbReference>
<accession>A0A2L2BRA1</accession>
<dbReference type="Gene3D" id="3.30.70.580">
    <property type="entry name" value="Pseudouridine synthase I, catalytic domain, N-terminal subdomain"/>
    <property type="match status" value="1"/>
</dbReference>
<dbReference type="CDD" id="cd00165">
    <property type="entry name" value="S4"/>
    <property type="match status" value="1"/>
</dbReference>
<dbReference type="PANTHER" id="PTHR47683">
    <property type="entry name" value="PSEUDOURIDINE SYNTHASE FAMILY PROTEIN-RELATED"/>
    <property type="match status" value="1"/>
</dbReference>
<evidence type="ECO:0000256" key="5">
    <source>
        <dbReference type="PROSITE-ProRule" id="PRU00182"/>
    </source>
</evidence>
<dbReference type="KEGG" id="psai:C3B54_111173"/>
<dbReference type="SUPFAM" id="SSF55174">
    <property type="entry name" value="Alpha-L RNA-binding motif"/>
    <property type="match status" value="1"/>
</dbReference>
<dbReference type="GO" id="GO:0003723">
    <property type="term" value="F:RNA binding"/>
    <property type="evidence" value="ECO:0007669"/>
    <property type="project" value="UniProtKB-KW"/>
</dbReference>
<reference evidence="9 10" key="1">
    <citation type="submission" date="2018-02" db="EMBL/GenBank/DDBJ databases">
        <title>Complete genome of the streamlined marine actinobacterium Pontimonas salivibrio CL-TW6 adapted to coastal planktonic lifestype.</title>
        <authorList>
            <person name="Cho B.C."/>
            <person name="Hardies S.C."/>
            <person name="Jang G.I."/>
            <person name="Hwang C.Y."/>
        </authorList>
    </citation>
    <scope>NUCLEOTIDE SEQUENCE [LARGE SCALE GENOMIC DNA]</scope>
    <source>
        <strain evidence="9 10">CL-TW6</strain>
    </source>
</reference>
<evidence type="ECO:0000256" key="3">
    <source>
        <dbReference type="ARBA" id="ARBA00022884"/>
    </source>
</evidence>
<keyword evidence="3 5" id="KW-0694">RNA-binding</keyword>
<comment type="similarity">
    <text evidence="2 6">Belongs to the pseudouridine synthase RsuA family.</text>
</comment>
<dbReference type="FunFam" id="3.30.70.1560:FF:000001">
    <property type="entry name" value="Pseudouridine synthase"/>
    <property type="match status" value="1"/>
</dbReference>
<dbReference type="InterPro" id="IPR050343">
    <property type="entry name" value="RsuA_PseudoU_synthase"/>
</dbReference>
<dbReference type="PROSITE" id="PS01149">
    <property type="entry name" value="PSI_RSU"/>
    <property type="match status" value="1"/>
</dbReference>
<feature type="domain" description="RNA-binding S4" evidence="8">
    <location>
        <begin position="25"/>
        <end position="89"/>
    </location>
</feature>
<dbReference type="SMART" id="SM00363">
    <property type="entry name" value="S4"/>
    <property type="match status" value="1"/>
</dbReference>
<sequence length="275" mass="30076">MAGSHARGGEEESDRSAHGSSEEGERLQKVLSRAGVASRRRVESFIQQGRIRVNGEIVDELGTRVDVSRDVVTLNGKALQLDVDRRYLLFHKPTKMVTSLSDDKGRTDLSGILDEVGERVYPVGRLDYDSSGLLILTNDGDAANILAHPSFGVEKTYVVSVRGAVSNKTLTELTRGVELDDGVTFADSAQRVGDPRGGKSLLEITLHSGKNRIVRRMCAAVGHEVLTLQRRRFGPFHLGGLRPGQWRDFTADERHQLATLVELAKSQRTPPGGAQ</sequence>
<evidence type="ECO:0000256" key="6">
    <source>
        <dbReference type="RuleBase" id="RU003887"/>
    </source>
</evidence>
<feature type="compositionally biased region" description="Basic and acidic residues" evidence="7">
    <location>
        <begin position="7"/>
        <end position="28"/>
    </location>
</feature>
<dbReference type="EMBL" id="CP026923">
    <property type="protein sequence ID" value="AVG24132.1"/>
    <property type="molecule type" value="Genomic_DNA"/>
</dbReference>
<dbReference type="SUPFAM" id="SSF55120">
    <property type="entry name" value="Pseudouridine synthase"/>
    <property type="match status" value="1"/>
</dbReference>
<evidence type="ECO:0000256" key="7">
    <source>
        <dbReference type="SAM" id="MobiDB-lite"/>
    </source>
</evidence>
<evidence type="ECO:0000256" key="2">
    <source>
        <dbReference type="ARBA" id="ARBA00008348"/>
    </source>
</evidence>
<evidence type="ECO:0000256" key="4">
    <source>
        <dbReference type="ARBA" id="ARBA00023235"/>
    </source>
</evidence>
<organism evidence="9 10">
    <name type="scientific">Pontimonas salivibrio</name>
    <dbReference type="NCBI Taxonomy" id="1159327"/>
    <lineage>
        <taxon>Bacteria</taxon>
        <taxon>Bacillati</taxon>
        <taxon>Actinomycetota</taxon>
        <taxon>Actinomycetes</taxon>
        <taxon>Micrococcales</taxon>
        <taxon>Microbacteriaceae</taxon>
        <taxon>Pontimonas</taxon>
    </lineage>
</organism>
<feature type="region of interest" description="Disordered" evidence="7">
    <location>
        <begin position="1"/>
        <end position="32"/>
    </location>
</feature>
<dbReference type="Gene3D" id="3.30.70.1560">
    <property type="entry name" value="Alpha-L RNA-binding motif"/>
    <property type="match status" value="1"/>
</dbReference>
<dbReference type="Pfam" id="PF01479">
    <property type="entry name" value="S4"/>
    <property type="match status" value="1"/>
</dbReference>
<dbReference type="PROSITE" id="PS50889">
    <property type="entry name" value="S4"/>
    <property type="match status" value="1"/>
</dbReference>